<dbReference type="InterPro" id="IPR052456">
    <property type="entry name" value="CTLH_complex_component"/>
</dbReference>
<evidence type="ECO:0000313" key="5">
    <source>
        <dbReference type="EMBL" id="ETW80906.1"/>
    </source>
</evidence>
<dbReference type="Gene3D" id="2.120.10.80">
    <property type="entry name" value="Kelch-type beta propeller"/>
    <property type="match status" value="2"/>
</dbReference>
<evidence type="ECO:0000259" key="4">
    <source>
        <dbReference type="Pfam" id="PF06588"/>
    </source>
</evidence>
<reference evidence="5 6" key="1">
    <citation type="journal article" date="2012" name="New Phytol.">
        <title>Insight into trade-off between wood decay and parasitism from the genome of a fungal forest pathogen.</title>
        <authorList>
            <person name="Olson A."/>
            <person name="Aerts A."/>
            <person name="Asiegbu F."/>
            <person name="Belbahri L."/>
            <person name="Bouzid O."/>
            <person name="Broberg A."/>
            <person name="Canback B."/>
            <person name="Coutinho P.M."/>
            <person name="Cullen D."/>
            <person name="Dalman K."/>
            <person name="Deflorio G."/>
            <person name="van Diepen L.T."/>
            <person name="Dunand C."/>
            <person name="Duplessis S."/>
            <person name="Durling M."/>
            <person name="Gonthier P."/>
            <person name="Grimwood J."/>
            <person name="Fossdal C.G."/>
            <person name="Hansson D."/>
            <person name="Henrissat B."/>
            <person name="Hietala A."/>
            <person name="Himmelstrand K."/>
            <person name="Hoffmeister D."/>
            <person name="Hogberg N."/>
            <person name="James T.Y."/>
            <person name="Karlsson M."/>
            <person name="Kohler A."/>
            <person name="Kues U."/>
            <person name="Lee Y.H."/>
            <person name="Lin Y.C."/>
            <person name="Lind M."/>
            <person name="Lindquist E."/>
            <person name="Lombard V."/>
            <person name="Lucas S."/>
            <person name="Lunden K."/>
            <person name="Morin E."/>
            <person name="Murat C."/>
            <person name="Park J."/>
            <person name="Raffaello T."/>
            <person name="Rouze P."/>
            <person name="Salamov A."/>
            <person name="Schmutz J."/>
            <person name="Solheim H."/>
            <person name="Stahlberg J."/>
            <person name="Velez H."/>
            <person name="de Vries R.P."/>
            <person name="Wiebenga A."/>
            <person name="Woodward S."/>
            <person name="Yakovlev I."/>
            <person name="Garbelotto M."/>
            <person name="Martin F."/>
            <person name="Grigoriev I.V."/>
            <person name="Stenlid J."/>
        </authorList>
    </citation>
    <scope>NUCLEOTIDE SEQUENCE [LARGE SCALE GENOMIC DNA]</scope>
    <source>
        <strain evidence="5 6">TC 32-1</strain>
    </source>
</reference>
<dbReference type="SUPFAM" id="SSF49785">
    <property type="entry name" value="Galactose-binding domain-like"/>
    <property type="match status" value="1"/>
</dbReference>
<dbReference type="Pfam" id="PF24681">
    <property type="entry name" value="Kelch_KLHDC2_KLHL20_DRC7"/>
    <property type="match status" value="1"/>
</dbReference>
<dbReference type="Gene3D" id="2.60.120.260">
    <property type="entry name" value="Galactose-binding domain-like"/>
    <property type="match status" value="1"/>
</dbReference>
<dbReference type="STRING" id="747525.W4K779"/>
<dbReference type="InParanoid" id="W4K779"/>
<keyword evidence="6" id="KW-1185">Reference proteome</keyword>
<dbReference type="InterPro" id="IPR008979">
    <property type="entry name" value="Galactose-bd-like_sf"/>
</dbReference>
<dbReference type="PANTHER" id="PTHR15526">
    <property type="entry name" value="MUSKELIN"/>
    <property type="match status" value="1"/>
</dbReference>
<dbReference type="RefSeq" id="XP_009547601.1">
    <property type="nucleotide sequence ID" value="XM_009549306.1"/>
</dbReference>
<evidence type="ECO:0000256" key="2">
    <source>
        <dbReference type="ARBA" id="ARBA00022737"/>
    </source>
</evidence>
<dbReference type="Proteomes" id="UP000030671">
    <property type="component" value="Unassembled WGS sequence"/>
</dbReference>
<dbReference type="GO" id="GO:0005737">
    <property type="term" value="C:cytoplasm"/>
    <property type="evidence" value="ECO:0007669"/>
    <property type="project" value="TreeGrafter"/>
</dbReference>
<keyword evidence="1" id="KW-0880">Kelch repeat</keyword>
<feature type="domain" description="Muskelin N-terminal" evidence="4">
    <location>
        <begin position="15"/>
        <end position="208"/>
    </location>
</feature>
<dbReference type="InterPro" id="IPR015915">
    <property type="entry name" value="Kelch-typ_b-propeller"/>
</dbReference>
<evidence type="ECO:0000313" key="6">
    <source>
        <dbReference type="Proteomes" id="UP000030671"/>
    </source>
</evidence>
<feature type="region of interest" description="Disordered" evidence="3">
    <location>
        <begin position="712"/>
        <end position="733"/>
    </location>
</feature>
<dbReference type="AlphaFoldDB" id="W4K779"/>
<dbReference type="InterPro" id="IPR011043">
    <property type="entry name" value="Gal_Oxase/kelch_b-propeller"/>
</dbReference>
<dbReference type="Pfam" id="PF06588">
    <property type="entry name" value="Muskelin_N"/>
    <property type="match status" value="1"/>
</dbReference>
<gene>
    <name evidence="5" type="ORF">HETIRDRAFT_476639</name>
</gene>
<dbReference type="EMBL" id="KI925459">
    <property type="protein sequence ID" value="ETW80906.1"/>
    <property type="molecule type" value="Genomic_DNA"/>
</dbReference>
<evidence type="ECO:0000256" key="1">
    <source>
        <dbReference type="ARBA" id="ARBA00022441"/>
    </source>
</evidence>
<protein>
    <recommendedName>
        <fullName evidence="4">Muskelin N-terminal domain-containing protein</fullName>
    </recommendedName>
</protein>
<evidence type="ECO:0000256" key="3">
    <source>
        <dbReference type="SAM" id="MobiDB-lite"/>
    </source>
</evidence>
<dbReference type="HOGENOM" id="CLU_004210_1_0_1"/>
<dbReference type="KEGG" id="hir:HETIRDRAFT_476639"/>
<name>W4K779_HETIT</name>
<dbReference type="OrthoDB" id="10052615at2759"/>
<dbReference type="InterPro" id="IPR010565">
    <property type="entry name" value="Muskelin_N"/>
</dbReference>
<dbReference type="eggNOG" id="KOG2437">
    <property type="taxonomic scope" value="Eukaryota"/>
</dbReference>
<dbReference type="PANTHER" id="PTHR15526:SF5">
    <property type="entry name" value="MUSKELIN"/>
    <property type="match status" value="1"/>
</dbReference>
<keyword evidence="2" id="KW-0677">Repeat</keyword>
<dbReference type="SUPFAM" id="SSF50965">
    <property type="entry name" value="Galactose oxidase, central domain"/>
    <property type="match status" value="1"/>
</dbReference>
<dbReference type="GeneID" id="20677704"/>
<proteinExistence type="predicted"/>
<accession>W4K779</accession>
<dbReference type="FunCoup" id="W4K779">
    <property type="interactions" value="481"/>
</dbReference>
<organism evidence="5 6">
    <name type="scientific">Heterobasidion irregulare (strain TC 32-1)</name>
    <dbReference type="NCBI Taxonomy" id="747525"/>
    <lineage>
        <taxon>Eukaryota</taxon>
        <taxon>Fungi</taxon>
        <taxon>Dikarya</taxon>
        <taxon>Basidiomycota</taxon>
        <taxon>Agaricomycotina</taxon>
        <taxon>Agaricomycetes</taxon>
        <taxon>Russulales</taxon>
        <taxon>Bondarzewiaceae</taxon>
        <taxon>Heterobasidion</taxon>
        <taxon>Heterobasidion annosum species complex</taxon>
    </lineage>
</organism>
<sequence length="777" mass="87378">MNPAFIPTRRPPTTRLTYTITASSEHSHRYVPENILINAPDDHSSRWSGVHEGSNVKQWLLLRLDLPSVVESITFGKVNHPCNVKEFKIYVGMTEAHMTEILHAGLKNDAIPETFPLRHINSAGVCFPSLFLKIVPLSAHSPSFHVSIWYVALAGISDETFIREVKAKYDDHRETAALRHILKHLRKRRFLAPFKSIIANSGVEVEHPLVTQLYDGLVSKGDWLEAESVLTRASSQGLFDAYLHSTQPHSVWRRIYGLDPDGDVPSRRGGHAMCIDEASGLIYMFGGWDGQKSLDDFWSYSIPEDRWRVLSRSASKDKGGPGPRSCHKLVFDSKLGVIYLLGRLSESDSITEDNMDFYRYHVKGPNAGSWVLLSGDTASSGGPPLIFDHQMAMDSAAQVLYVCGGRVNDSRAGESRYSGLYSYDVATNKWRLLQPTTNLGAPQPAISRRLGHIMVFDPKGRVLYVFAGMEEEKYLSDMYAYHLDTNIVTELFSNFTASGGPDAAFAQRAVIDPSLQEIYLNCGLTRSQQSFLPRLDSDSMNWLFRYGDNQRVWSKILPEEARENAEHTIQQPRARYAHQMVYDSRTKTVYLHGGNAGRMLDPGSPDGGRDGLSEHRLDDFWSMQLKRPRPEEIARRAILEVRCQQFREMCRDSPPVKALRFLQTEVAEVVDHACPTESNTFRELLTHLLSGQINVPSRSTGDATATMVIASSPHTDLTKDSQGESSGVSGDDRLSQEIFEQRTEVFERLLAFFPPDATEPKSDLIDLIDWCEESIHD</sequence>